<dbReference type="Gene3D" id="1.20.1250.20">
    <property type="entry name" value="MFS general substrate transporter like domains"/>
    <property type="match status" value="2"/>
</dbReference>
<dbReference type="GO" id="GO:0005886">
    <property type="term" value="C:plasma membrane"/>
    <property type="evidence" value="ECO:0007669"/>
    <property type="project" value="UniProtKB-SubCell"/>
</dbReference>
<keyword evidence="3" id="KW-0813">Transport</keyword>
<dbReference type="PROSITE" id="PS00216">
    <property type="entry name" value="SUGAR_TRANSPORT_1"/>
    <property type="match status" value="1"/>
</dbReference>
<dbReference type="InterPro" id="IPR051084">
    <property type="entry name" value="H+-coupled_symporters"/>
</dbReference>
<reference evidence="11 12" key="1">
    <citation type="submission" date="2020-08" db="EMBL/GenBank/DDBJ databases">
        <title>Genomic Encyclopedia of Type Strains, Phase IV (KMG-IV): sequencing the most valuable type-strain genomes for metagenomic binning, comparative biology and taxonomic classification.</title>
        <authorList>
            <person name="Goeker M."/>
        </authorList>
    </citation>
    <scope>NUCLEOTIDE SEQUENCE [LARGE SCALE GENOMIC DNA]</scope>
    <source>
        <strain evidence="11 12">DSM 5895</strain>
    </source>
</reference>
<dbReference type="InterPro" id="IPR005828">
    <property type="entry name" value="MFS_sugar_transport-like"/>
</dbReference>
<evidence type="ECO:0000313" key="12">
    <source>
        <dbReference type="Proteomes" id="UP000533469"/>
    </source>
</evidence>
<evidence type="ECO:0000313" key="11">
    <source>
        <dbReference type="EMBL" id="MBB3769912.1"/>
    </source>
</evidence>
<feature type="transmembrane region" description="Helical" evidence="9">
    <location>
        <begin position="256"/>
        <end position="274"/>
    </location>
</feature>
<evidence type="ECO:0000256" key="1">
    <source>
        <dbReference type="ARBA" id="ARBA00004651"/>
    </source>
</evidence>
<dbReference type="InterPro" id="IPR020846">
    <property type="entry name" value="MFS_dom"/>
</dbReference>
<dbReference type="GO" id="GO:0015293">
    <property type="term" value="F:symporter activity"/>
    <property type="evidence" value="ECO:0007669"/>
    <property type="project" value="UniProtKB-KW"/>
</dbReference>
<feature type="transmembrane region" description="Helical" evidence="9">
    <location>
        <begin position="136"/>
        <end position="161"/>
    </location>
</feature>
<feature type="transmembrane region" description="Helical" evidence="9">
    <location>
        <begin position="351"/>
        <end position="372"/>
    </location>
</feature>
<evidence type="ECO:0000256" key="2">
    <source>
        <dbReference type="ARBA" id="ARBA00008240"/>
    </source>
</evidence>
<feature type="transmembrane region" description="Helical" evidence="9">
    <location>
        <begin position="223"/>
        <end position="244"/>
    </location>
</feature>
<evidence type="ECO:0000256" key="5">
    <source>
        <dbReference type="ARBA" id="ARBA00022692"/>
    </source>
</evidence>
<evidence type="ECO:0000256" key="6">
    <source>
        <dbReference type="ARBA" id="ARBA00022847"/>
    </source>
</evidence>
<feature type="transmembrane region" description="Helical" evidence="9">
    <location>
        <begin position="96"/>
        <end position="124"/>
    </location>
</feature>
<dbReference type="PANTHER" id="PTHR43528:SF1">
    <property type="entry name" value="ALPHA-KETOGLUTARATE PERMEASE"/>
    <property type="match status" value="1"/>
</dbReference>
<name>A0A839Z2M3_9HYPH</name>
<dbReference type="PANTHER" id="PTHR43528">
    <property type="entry name" value="ALPHA-KETOGLUTARATE PERMEASE"/>
    <property type="match status" value="1"/>
</dbReference>
<comment type="caution">
    <text evidence="11">The sequence shown here is derived from an EMBL/GenBank/DDBJ whole genome shotgun (WGS) entry which is preliminary data.</text>
</comment>
<proteinExistence type="inferred from homology"/>
<feature type="transmembrane region" description="Helical" evidence="9">
    <location>
        <begin position="33"/>
        <end position="57"/>
    </location>
</feature>
<accession>A0A839Z2M3</accession>
<feature type="transmembrane region" description="Helical" evidence="9">
    <location>
        <begin position="173"/>
        <end position="192"/>
    </location>
</feature>
<feature type="transmembrane region" description="Helical" evidence="9">
    <location>
        <begin position="311"/>
        <end position="330"/>
    </location>
</feature>
<dbReference type="InterPro" id="IPR005829">
    <property type="entry name" value="Sugar_transporter_CS"/>
</dbReference>
<keyword evidence="5 9" id="KW-0812">Transmembrane</keyword>
<dbReference type="InterPro" id="IPR011701">
    <property type="entry name" value="MFS"/>
</dbReference>
<evidence type="ECO:0000256" key="8">
    <source>
        <dbReference type="ARBA" id="ARBA00023136"/>
    </source>
</evidence>
<dbReference type="PROSITE" id="PS00217">
    <property type="entry name" value="SUGAR_TRANSPORT_2"/>
    <property type="match status" value="1"/>
</dbReference>
<dbReference type="PROSITE" id="PS50850">
    <property type="entry name" value="MFS"/>
    <property type="match status" value="1"/>
</dbReference>
<organism evidence="11 12">
    <name type="scientific">Ancylobacter tetraedralis</name>
    <dbReference type="NCBI Taxonomy" id="217068"/>
    <lineage>
        <taxon>Bacteria</taxon>
        <taxon>Pseudomonadati</taxon>
        <taxon>Pseudomonadota</taxon>
        <taxon>Alphaproteobacteria</taxon>
        <taxon>Hyphomicrobiales</taxon>
        <taxon>Xanthobacteraceae</taxon>
        <taxon>Ancylobacter</taxon>
    </lineage>
</organism>
<evidence type="ECO:0000256" key="9">
    <source>
        <dbReference type="SAM" id="Phobius"/>
    </source>
</evidence>
<evidence type="ECO:0000256" key="7">
    <source>
        <dbReference type="ARBA" id="ARBA00022989"/>
    </source>
</evidence>
<sequence>MMLCNVLEWFDFAIYGLLAIHISRAFFPQHGANAALLATLAVFGVSFVMRPLGGLVLGGLGDRRGRKPALLLAASLMALATLSIGLIPAYDRIGALAPILLLVARMLQGFSAGGEWGVASAFLLESAPRGRRGFATSFLSATVALGSGLASAAAALLGSLLSVEEMAAWGWRVPFLLGAGLGLLALWLRAGIDETPVYRQARTRRTRGAGPVLDRVRRPGLTVFGFTVHWTVCFYVLVIYFPIFTQKQAGLSPAEAGWSTALCTAIIVLLVPLVGRLSDRYGRRPFLIASCLAVLVLVLPGFWSVLHTQSLAMVLLVQALFGVAIALYSGPGPAVTVELFDTLDRSRWSSISYALATATFGGFAPFIAVWLTSALDSPLAPVAYVVLASLTSLLVIWRRMPETAHEPVA</sequence>
<keyword evidence="8 9" id="KW-0472">Membrane</keyword>
<feature type="transmembrane region" description="Helical" evidence="9">
    <location>
        <begin position="7"/>
        <end position="27"/>
    </location>
</feature>
<keyword evidence="7 9" id="KW-1133">Transmembrane helix</keyword>
<dbReference type="Proteomes" id="UP000533469">
    <property type="component" value="Unassembled WGS sequence"/>
</dbReference>
<dbReference type="Pfam" id="PF00083">
    <property type="entry name" value="Sugar_tr"/>
    <property type="match status" value="1"/>
</dbReference>
<feature type="transmembrane region" description="Helical" evidence="9">
    <location>
        <begin position="69"/>
        <end position="90"/>
    </location>
</feature>
<feature type="transmembrane region" description="Helical" evidence="9">
    <location>
        <begin position="378"/>
        <end position="397"/>
    </location>
</feature>
<dbReference type="FunFam" id="1.20.1250.20:FF:000001">
    <property type="entry name" value="Dicarboxylate MFS transporter"/>
    <property type="match status" value="1"/>
</dbReference>
<dbReference type="SUPFAM" id="SSF103473">
    <property type="entry name" value="MFS general substrate transporter"/>
    <property type="match status" value="1"/>
</dbReference>
<evidence type="ECO:0000256" key="3">
    <source>
        <dbReference type="ARBA" id="ARBA00022448"/>
    </source>
</evidence>
<keyword evidence="12" id="KW-1185">Reference proteome</keyword>
<dbReference type="AlphaFoldDB" id="A0A839Z2M3"/>
<feature type="transmembrane region" description="Helical" evidence="9">
    <location>
        <begin position="286"/>
        <end position="305"/>
    </location>
</feature>
<keyword evidence="4" id="KW-1003">Cell membrane</keyword>
<protein>
    <submittedName>
        <fullName evidence="11">MHS family proline/betaine transporter-like MFS transporter</fullName>
    </submittedName>
</protein>
<comment type="similarity">
    <text evidence="2">Belongs to the major facilitator superfamily. Metabolite:H+ Symporter (MHS) family (TC 2.A.1.6) family.</text>
</comment>
<evidence type="ECO:0000259" key="10">
    <source>
        <dbReference type="PROSITE" id="PS50850"/>
    </source>
</evidence>
<dbReference type="Pfam" id="PF07690">
    <property type="entry name" value="MFS_1"/>
    <property type="match status" value="1"/>
</dbReference>
<gene>
    <name evidence="11" type="ORF">FHS55_000498</name>
</gene>
<keyword evidence="6" id="KW-0769">Symport</keyword>
<evidence type="ECO:0000256" key="4">
    <source>
        <dbReference type="ARBA" id="ARBA00022475"/>
    </source>
</evidence>
<comment type="subcellular location">
    <subcellularLocation>
        <location evidence="1">Cell membrane</location>
        <topology evidence="1">Multi-pass membrane protein</topology>
    </subcellularLocation>
</comment>
<dbReference type="EMBL" id="JACICD010000001">
    <property type="protein sequence ID" value="MBB3769912.1"/>
    <property type="molecule type" value="Genomic_DNA"/>
</dbReference>
<dbReference type="InterPro" id="IPR036259">
    <property type="entry name" value="MFS_trans_sf"/>
</dbReference>
<feature type="domain" description="Major facilitator superfamily (MFS) profile" evidence="10">
    <location>
        <begin position="1"/>
        <end position="404"/>
    </location>
</feature>